<dbReference type="PANTHER" id="PTHR43110:SF1">
    <property type="entry name" value="THIOL PEROXIDASE"/>
    <property type="match status" value="1"/>
</dbReference>
<dbReference type="Gene3D" id="3.40.30.10">
    <property type="entry name" value="Glutaredoxin"/>
    <property type="match status" value="1"/>
</dbReference>
<dbReference type="GO" id="GO:0004601">
    <property type="term" value="F:peroxidase activity"/>
    <property type="evidence" value="ECO:0007669"/>
    <property type="project" value="UniProtKB-KW"/>
</dbReference>
<feature type="domain" description="Alkyl hydroperoxide reductase subunit C/ Thiol specific antioxidant" evidence="4">
    <location>
        <begin position="3"/>
        <end position="80"/>
    </location>
</feature>
<dbReference type="STRING" id="504800.SAMN04488085_11241"/>
<evidence type="ECO:0000259" key="4">
    <source>
        <dbReference type="Pfam" id="PF00578"/>
    </source>
</evidence>
<evidence type="ECO:0000313" key="5">
    <source>
        <dbReference type="EMBL" id="SFL49303.1"/>
    </source>
</evidence>
<proteinExistence type="predicted"/>
<dbReference type="InParanoid" id="A0A1I4I5J8"/>
<dbReference type="Pfam" id="PF00578">
    <property type="entry name" value="AhpC-TSA"/>
    <property type="match status" value="1"/>
</dbReference>
<evidence type="ECO:0000256" key="2">
    <source>
        <dbReference type="ARBA" id="ARBA00022862"/>
    </source>
</evidence>
<name>A0A1I4I5J8_9ACTN</name>
<reference evidence="5 6" key="1">
    <citation type="submission" date="2016-10" db="EMBL/GenBank/DDBJ databases">
        <authorList>
            <person name="de Groot N.N."/>
        </authorList>
    </citation>
    <scope>NUCLEOTIDE SEQUENCE [LARGE SCALE GENOMIC DNA]</scope>
    <source>
        <strain evidence="5 6">DSM 45317</strain>
    </source>
</reference>
<accession>A0A1I4I5J8</accession>
<sequence>MGRRAPEFRALGAEVLAVGVTATFSQTAFAASLGIDVPLLSDWDRTVCAAYGVRYDVWKGHTGVAKRSVFVIDRDRTVRYRWVTDDALVLPDLDEVVRAVAGLPAGAG</sequence>
<evidence type="ECO:0000313" key="6">
    <source>
        <dbReference type="Proteomes" id="UP000199152"/>
    </source>
</evidence>
<dbReference type="Proteomes" id="UP000199152">
    <property type="component" value="Unassembled WGS sequence"/>
</dbReference>
<keyword evidence="3" id="KW-0676">Redox-active center</keyword>
<keyword evidence="1" id="KW-0560">Oxidoreductase</keyword>
<dbReference type="InterPro" id="IPR050455">
    <property type="entry name" value="Tpx_Peroxidase_subfamily"/>
</dbReference>
<organism evidence="5 6">
    <name type="scientific">Geodermatophilus ruber</name>
    <dbReference type="NCBI Taxonomy" id="504800"/>
    <lineage>
        <taxon>Bacteria</taxon>
        <taxon>Bacillati</taxon>
        <taxon>Actinomycetota</taxon>
        <taxon>Actinomycetes</taxon>
        <taxon>Geodermatophilales</taxon>
        <taxon>Geodermatophilaceae</taxon>
        <taxon>Geodermatophilus</taxon>
    </lineage>
</organism>
<keyword evidence="6" id="KW-1185">Reference proteome</keyword>
<dbReference type="SUPFAM" id="SSF52833">
    <property type="entry name" value="Thioredoxin-like"/>
    <property type="match status" value="1"/>
</dbReference>
<keyword evidence="1" id="KW-0575">Peroxidase</keyword>
<dbReference type="PANTHER" id="PTHR43110">
    <property type="entry name" value="THIOL PEROXIDASE"/>
    <property type="match status" value="1"/>
</dbReference>
<evidence type="ECO:0000256" key="3">
    <source>
        <dbReference type="ARBA" id="ARBA00023284"/>
    </source>
</evidence>
<evidence type="ECO:0000256" key="1">
    <source>
        <dbReference type="ARBA" id="ARBA00022559"/>
    </source>
</evidence>
<gene>
    <name evidence="5" type="ORF">SAMN04488085_11241</name>
</gene>
<protein>
    <submittedName>
        <fullName evidence="5">AhpC/TSA family protein</fullName>
    </submittedName>
</protein>
<dbReference type="EMBL" id="FOSW01000012">
    <property type="protein sequence ID" value="SFL49303.1"/>
    <property type="molecule type" value="Genomic_DNA"/>
</dbReference>
<dbReference type="InterPro" id="IPR036249">
    <property type="entry name" value="Thioredoxin-like_sf"/>
</dbReference>
<dbReference type="InterPro" id="IPR000866">
    <property type="entry name" value="AhpC/TSA"/>
</dbReference>
<keyword evidence="2" id="KW-0049">Antioxidant</keyword>
<dbReference type="AlphaFoldDB" id="A0A1I4I5J8"/>